<reference evidence="1 2" key="1">
    <citation type="journal article" date="2015" name="Genome Announc.">
        <title>Closed Genome Sequence of Octadecabacter temperatus SB1, the First Mesophilic Species of the Genus Octadecabacter.</title>
        <authorList>
            <person name="Voget S."/>
            <person name="Billerbeck S."/>
            <person name="Simon M."/>
            <person name="Daniel R."/>
        </authorList>
    </citation>
    <scope>NUCLEOTIDE SEQUENCE [LARGE SCALE GENOMIC DNA]</scope>
    <source>
        <strain evidence="1 2">SB1</strain>
    </source>
</reference>
<dbReference type="KEGG" id="otm:OSB_27250"/>
<keyword evidence="1" id="KW-0430">Lectin</keyword>
<dbReference type="Gene3D" id="2.80.10.50">
    <property type="match status" value="1"/>
</dbReference>
<organism evidence="1 2">
    <name type="scientific">Octadecabacter temperatus</name>
    <dbReference type="NCBI Taxonomy" id="1458307"/>
    <lineage>
        <taxon>Bacteria</taxon>
        <taxon>Pseudomonadati</taxon>
        <taxon>Pseudomonadota</taxon>
        <taxon>Alphaproteobacteria</taxon>
        <taxon>Rhodobacterales</taxon>
        <taxon>Roseobacteraceae</taxon>
        <taxon>Octadecabacter</taxon>
    </lineage>
</organism>
<dbReference type="STRING" id="1458307.OSB_27250"/>
<sequence length="107" mass="11588">MVDQGFDTDRFADGQLYMPEFDVCAEISSTEAGTTVDLAECNDDSMQSIVFSGEGTITPASATDMCLTLADDTRTGRSDTNQIKVLSLETCSEDRAANQTWGNRTVE</sequence>
<dbReference type="RefSeq" id="WP_049835470.1">
    <property type="nucleotide sequence ID" value="NZ_CP012160.1"/>
</dbReference>
<dbReference type="GO" id="GO:0030246">
    <property type="term" value="F:carbohydrate binding"/>
    <property type="evidence" value="ECO:0007669"/>
    <property type="project" value="UniProtKB-KW"/>
</dbReference>
<dbReference type="AlphaFoldDB" id="A0A0K0Y8G3"/>
<keyword evidence="2" id="KW-1185">Reference proteome</keyword>
<dbReference type="OrthoDB" id="7843947at2"/>
<evidence type="ECO:0000313" key="2">
    <source>
        <dbReference type="Proteomes" id="UP000067444"/>
    </source>
</evidence>
<dbReference type="InterPro" id="IPR035992">
    <property type="entry name" value="Ricin_B-like_lectins"/>
</dbReference>
<evidence type="ECO:0000313" key="1">
    <source>
        <dbReference type="EMBL" id="AKS47249.1"/>
    </source>
</evidence>
<accession>A0A0K0Y8G3</accession>
<dbReference type="PROSITE" id="PS50231">
    <property type="entry name" value="RICIN_B_LECTIN"/>
    <property type="match status" value="1"/>
</dbReference>
<dbReference type="SUPFAM" id="SSF50370">
    <property type="entry name" value="Ricin B-like lectins"/>
    <property type="match status" value="1"/>
</dbReference>
<dbReference type="Proteomes" id="UP000067444">
    <property type="component" value="Chromosome"/>
</dbReference>
<name>A0A0K0Y8G3_9RHOB</name>
<protein>
    <submittedName>
        <fullName evidence="1">Ricin-type beta-trefoil lectin domain protein</fullName>
    </submittedName>
</protein>
<proteinExistence type="predicted"/>
<dbReference type="InterPro" id="IPR000772">
    <property type="entry name" value="Ricin_B_lectin"/>
</dbReference>
<dbReference type="Pfam" id="PF00652">
    <property type="entry name" value="Ricin_B_lectin"/>
    <property type="match status" value="1"/>
</dbReference>
<gene>
    <name evidence="1" type="ORF">OSB_27250</name>
</gene>
<dbReference type="EMBL" id="CP012160">
    <property type="protein sequence ID" value="AKS47249.1"/>
    <property type="molecule type" value="Genomic_DNA"/>
</dbReference>